<name>A0A238VWI8_9RHOB</name>
<dbReference type="Proteomes" id="UP000198417">
    <property type="component" value="Unassembled WGS sequence"/>
</dbReference>
<dbReference type="Gene3D" id="2.60.450.10">
    <property type="entry name" value="Lipopolysaccharide (LPS) transport protein A like domain"/>
    <property type="match status" value="1"/>
</dbReference>
<gene>
    <name evidence="1" type="ORF">SAMN06265370_103241</name>
</gene>
<sequence>MRQQGSKYSRMIAWLKILLPLAALALLSTTFLLSRDVDPAVNVPIAGSTDPDGVLREQATDPYFAGTTNSGGALTMTAKTARPVPGSDEVEADTLDATIVLKDGSEILLKAPLANLSDKRDDAQLSGGVIIISSTGYTLNTDSLNAMLSKVEAESLGAVEGNGPAGHLTAGRMRITSGDTGEDVQLLFTDGVRMIYDPKTE</sequence>
<accession>A0A238VWI8</accession>
<evidence type="ECO:0000313" key="1">
    <source>
        <dbReference type="EMBL" id="SNR38551.1"/>
    </source>
</evidence>
<dbReference type="RefSeq" id="WP_089269545.1">
    <property type="nucleotide sequence ID" value="NZ_FZNN01000003.1"/>
</dbReference>
<evidence type="ECO:0000313" key="2">
    <source>
        <dbReference type="Proteomes" id="UP000198417"/>
    </source>
</evidence>
<dbReference type="InterPro" id="IPR010664">
    <property type="entry name" value="LipoPS_assembly_LptC-rel"/>
</dbReference>
<dbReference type="OrthoDB" id="7871110at2"/>
<dbReference type="Pfam" id="PF06835">
    <property type="entry name" value="LptC"/>
    <property type="match status" value="1"/>
</dbReference>
<dbReference type="EMBL" id="FZNN01000003">
    <property type="protein sequence ID" value="SNR38551.1"/>
    <property type="molecule type" value="Genomic_DNA"/>
</dbReference>
<organism evidence="1 2">
    <name type="scientific">Puniceibacterium sediminis</name>
    <dbReference type="NCBI Taxonomy" id="1608407"/>
    <lineage>
        <taxon>Bacteria</taxon>
        <taxon>Pseudomonadati</taxon>
        <taxon>Pseudomonadota</taxon>
        <taxon>Alphaproteobacteria</taxon>
        <taxon>Rhodobacterales</taxon>
        <taxon>Paracoccaceae</taxon>
        <taxon>Puniceibacterium</taxon>
    </lineage>
</organism>
<keyword evidence="2" id="KW-1185">Reference proteome</keyword>
<protein>
    <submittedName>
        <fullName evidence="1">Lipopolysaccharide export system protein LptC</fullName>
    </submittedName>
</protein>
<proteinExistence type="predicted"/>
<reference evidence="1 2" key="1">
    <citation type="submission" date="2017-06" db="EMBL/GenBank/DDBJ databases">
        <authorList>
            <person name="Kim H.J."/>
            <person name="Triplett B.A."/>
        </authorList>
    </citation>
    <scope>NUCLEOTIDE SEQUENCE [LARGE SCALE GENOMIC DNA]</scope>
    <source>
        <strain evidence="1 2">DSM 29052</strain>
    </source>
</reference>
<dbReference type="AlphaFoldDB" id="A0A238VWI8"/>